<dbReference type="EMBL" id="JACRSY010000026">
    <property type="protein sequence ID" value="MBC8580709.1"/>
    <property type="molecule type" value="Genomic_DNA"/>
</dbReference>
<evidence type="ECO:0000313" key="1">
    <source>
        <dbReference type="EMBL" id="MBC8580709.1"/>
    </source>
</evidence>
<evidence type="ECO:0000313" key="2">
    <source>
        <dbReference type="Proteomes" id="UP000655830"/>
    </source>
</evidence>
<proteinExistence type="predicted"/>
<comment type="caution">
    <text evidence="1">The sequence shown here is derived from an EMBL/GenBank/DDBJ whole genome shotgun (WGS) entry which is preliminary data.</text>
</comment>
<dbReference type="Proteomes" id="UP000655830">
    <property type="component" value="Unassembled WGS sequence"/>
</dbReference>
<keyword evidence="2" id="KW-1185">Reference proteome</keyword>
<name>A0A926EJG6_9FIRM</name>
<dbReference type="RefSeq" id="WP_249333424.1">
    <property type="nucleotide sequence ID" value="NZ_JACRSY010000026.1"/>
</dbReference>
<accession>A0A926EJG6</accession>
<sequence length="114" mass="13382">MELAKVYEQYKSLNNQLQTYLEKFIATEEVTCDQIKPTLEDVQDGIEYLLNRTSELTVDEAHEGDLKDLKYLITDTLFLLMDLINFCNHNELGRCQMRAINYLGKRKRVEVFGQ</sequence>
<protein>
    <submittedName>
        <fullName evidence="1">Uncharacterized protein</fullName>
    </submittedName>
</protein>
<dbReference type="AlphaFoldDB" id="A0A926EJG6"/>
<reference evidence="1" key="1">
    <citation type="submission" date="2020-08" db="EMBL/GenBank/DDBJ databases">
        <title>Genome public.</title>
        <authorList>
            <person name="Liu C."/>
            <person name="Sun Q."/>
        </authorList>
    </citation>
    <scope>NUCLEOTIDE SEQUENCE</scope>
    <source>
        <strain evidence="1">NSJ-12</strain>
    </source>
</reference>
<gene>
    <name evidence="1" type="ORF">H8718_14405</name>
</gene>
<organism evidence="1 2">
    <name type="scientific">Zhenhengia yiwuensis</name>
    <dbReference type="NCBI Taxonomy" id="2763666"/>
    <lineage>
        <taxon>Bacteria</taxon>
        <taxon>Bacillati</taxon>
        <taxon>Bacillota</taxon>
        <taxon>Clostridia</taxon>
        <taxon>Lachnospirales</taxon>
        <taxon>Lachnospiraceae</taxon>
        <taxon>Zhenhengia</taxon>
    </lineage>
</organism>